<dbReference type="GO" id="GO:0003723">
    <property type="term" value="F:RNA binding"/>
    <property type="evidence" value="ECO:0007669"/>
    <property type="project" value="InterPro"/>
</dbReference>
<dbReference type="GO" id="GO:0005737">
    <property type="term" value="C:cytoplasm"/>
    <property type="evidence" value="ECO:0007669"/>
    <property type="project" value="TreeGrafter"/>
</dbReference>
<evidence type="ECO:0000313" key="2">
    <source>
        <dbReference type="EMBL" id="KAA0198424.1"/>
    </source>
</evidence>
<dbReference type="EMBL" id="LUCM01001751">
    <property type="protein sequence ID" value="KAA0198424.1"/>
    <property type="molecule type" value="Genomic_DNA"/>
</dbReference>
<dbReference type="InterPro" id="IPR039764">
    <property type="entry name" value="HABP4/SERBP1-like"/>
</dbReference>
<gene>
    <name evidence="2" type="ORF">FBUS_08283</name>
</gene>
<evidence type="ECO:0000313" key="3">
    <source>
        <dbReference type="Proteomes" id="UP000728185"/>
    </source>
</evidence>
<feature type="compositionally biased region" description="Basic and acidic residues" evidence="1">
    <location>
        <begin position="167"/>
        <end position="178"/>
    </location>
</feature>
<dbReference type="AlphaFoldDB" id="A0A8E0VQE5"/>
<dbReference type="GO" id="GO:0005634">
    <property type="term" value="C:nucleus"/>
    <property type="evidence" value="ECO:0007669"/>
    <property type="project" value="TreeGrafter"/>
</dbReference>
<organism evidence="2 3">
    <name type="scientific">Fasciolopsis buskii</name>
    <dbReference type="NCBI Taxonomy" id="27845"/>
    <lineage>
        <taxon>Eukaryota</taxon>
        <taxon>Metazoa</taxon>
        <taxon>Spiralia</taxon>
        <taxon>Lophotrochozoa</taxon>
        <taxon>Platyhelminthes</taxon>
        <taxon>Trematoda</taxon>
        <taxon>Digenea</taxon>
        <taxon>Plagiorchiida</taxon>
        <taxon>Echinostomata</taxon>
        <taxon>Echinostomatoidea</taxon>
        <taxon>Fasciolidae</taxon>
        <taxon>Fasciolopsis</taxon>
    </lineage>
</organism>
<feature type="region of interest" description="Disordered" evidence="1">
    <location>
        <begin position="219"/>
        <end position="322"/>
    </location>
</feature>
<accession>A0A8E0VQE5</accession>
<reference evidence="2" key="1">
    <citation type="submission" date="2019-05" db="EMBL/GenBank/DDBJ databases">
        <title>Annotation for the trematode Fasciolopsis buski.</title>
        <authorList>
            <person name="Choi Y.-J."/>
        </authorList>
    </citation>
    <scope>NUCLEOTIDE SEQUENCE</scope>
    <source>
        <strain evidence="2">HT</strain>
        <tissue evidence="2">Whole worm</tissue>
    </source>
</reference>
<proteinExistence type="predicted"/>
<feature type="compositionally biased region" description="Low complexity" evidence="1">
    <location>
        <begin position="263"/>
        <end position="279"/>
    </location>
</feature>
<name>A0A8E0VQE5_9TREM</name>
<sequence>MDHAFQYSVEVKSRFSLFLDDSLNSEDPDLLLSKIQNKRAEKSKKDKHHAVQAPVVEKVEPISKEEAKAEAQAKFLTIPSANREVPYGRGRGRGFSRGRVRGSAYTDYREYDRGGVRRGRGGYFSAPRSAPDEEASAPIAEGGDGSQPDADLADAHVEEEVNGNGAEHPEPVDEEPKSYTLEEYKAMRLSAKPALVLTTKGARKPNDGKDVFANMVAHRKLNEESDEEVEEVEKEPESIQEPQPFDIDVSFTDRLGDRGRGFRGYNSRGFDSSRGSSFRGRPRGNRGFRGEGRGRVSSRGMPVEHHAPPPAIYSDQDFPSLK</sequence>
<dbReference type="OrthoDB" id="6022699at2759"/>
<feature type="region of interest" description="Disordered" evidence="1">
    <location>
        <begin position="104"/>
        <end position="178"/>
    </location>
</feature>
<dbReference type="PANTHER" id="PTHR12299">
    <property type="entry name" value="HYALURONIC ACID-BINDING PROTEIN 4"/>
    <property type="match status" value="1"/>
</dbReference>
<dbReference type="Proteomes" id="UP000728185">
    <property type="component" value="Unassembled WGS sequence"/>
</dbReference>
<keyword evidence="3" id="KW-1185">Reference proteome</keyword>
<feature type="compositionally biased region" description="Acidic residues" evidence="1">
    <location>
        <begin position="224"/>
        <end position="234"/>
    </location>
</feature>
<protein>
    <submittedName>
        <fullName evidence="2">Plasminogen activator inhibitor 1 RNA-binding protein</fullName>
    </submittedName>
</protein>
<evidence type="ECO:0000256" key="1">
    <source>
        <dbReference type="SAM" id="MobiDB-lite"/>
    </source>
</evidence>
<comment type="caution">
    <text evidence="2">The sequence shown here is derived from an EMBL/GenBank/DDBJ whole genome shotgun (WGS) entry which is preliminary data.</text>
</comment>
<dbReference type="PANTHER" id="PTHR12299:SF17">
    <property type="entry name" value="AT19571P-RELATED"/>
    <property type="match status" value="1"/>
</dbReference>